<sequence>MIFTDYELTYLKSQTLGRLATIGPNGPQLTALGFSVNDDGTIDIGGPALSSSQKWRNIAANPAVSFVVDDMTPDEPGAVKPGWGRGVEIRGEAELLTGHAPPSYGGSWFSDEVIRIRPRRIRSWHLDPEQVQYNRDVA</sequence>
<dbReference type="Proteomes" id="UP000319818">
    <property type="component" value="Unassembled WGS sequence"/>
</dbReference>
<evidence type="ECO:0000259" key="1">
    <source>
        <dbReference type="Pfam" id="PF01243"/>
    </source>
</evidence>
<dbReference type="InterPro" id="IPR011576">
    <property type="entry name" value="Pyridox_Oxase_N"/>
</dbReference>
<evidence type="ECO:0000313" key="3">
    <source>
        <dbReference type="Proteomes" id="UP000319818"/>
    </source>
</evidence>
<proteinExistence type="predicted"/>
<dbReference type="EMBL" id="VFPH01000002">
    <property type="protein sequence ID" value="TQM38902.1"/>
    <property type="molecule type" value="Genomic_DNA"/>
</dbReference>
<dbReference type="SUPFAM" id="SSF50475">
    <property type="entry name" value="FMN-binding split barrel"/>
    <property type="match status" value="1"/>
</dbReference>
<protein>
    <submittedName>
        <fullName evidence="2">Pyridoxamine 5'-phosphate oxidase family protein</fullName>
    </submittedName>
</protein>
<dbReference type="Gene3D" id="2.30.110.10">
    <property type="entry name" value="Electron Transport, Fmn-binding Protein, Chain A"/>
    <property type="match status" value="1"/>
</dbReference>
<dbReference type="InterPro" id="IPR024031">
    <property type="entry name" value="MSMEG_5819/OxyR"/>
</dbReference>
<keyword evidence="3" id="KW-1185">Reference proteome</keyword>
<dbReference type="OrthoDB" id="3693562at2"/>
<reference evidence="2 3" key="1">
    <citation type="submission" date="2019-06" db="EMBL/GenBank/DDBJ databases">
        <title>Sequencing the genomes of 1000 actinobacteria strains.</title>
        <authorList>
            <person name="Klenk H.-P."/>
        </authorList>
    </citation>
    <scope>NUCLEOTIDE SEQUENCE [LARGE SCALE GENOMIC DNA]</scope>
    <source>
        <strain evidence="2 3">DSM 45511</strain>
    </source>
</reference>
<dbReference type="AlphaFoldDB" id="A0A543FYK4"/>
<accession>A0A543FYK4</accession>
<organism evidence="2 3">
    <name type="scientific">Pseudonocardia cypriaca</name>
    <dbReference type="NCBI Taxonomy" id="882449"/>
    <lineage>
        <taxon>Bacteria</taxon>
        <taxon>Bacillati</taxon>
        <taxon>Actinomycetota</taxon>
        <taxon>Actinomycetes</taxon>
        <taxon>Pseudonocardiales</taxon>
        <taxon>Pseudonocardiaceae</taxon>
        <taxon>Pseudonocardia</taxon>
    </lineage>
</organism>
<gene>
    <name evidence="2" type="ORF">FB388_6150</name>
</gene>
<comment type="caution">
    <text evidence="2">The sequence shown here is derived from an EMBL/GenBank/DDBJ whole genome shotgun (WGS) entry which is preliminary data.</text>
</comment>
<feature type="domain" description="Pyridoxamine 5'-phosphate oxidase N-terminal" evidence="1">
    <location>
        <begin position="9"/>
        <end position="133"/>
    </location>
</feature>
<evidence type="ECO:0000313" key="2">
    <source>
        <dbReference type="EMBL" id="TQM38902.1"/>
    </source>
</evidence>
<dbReference type="Pfam" id="PF01243">
    <property type="entry name" value="PNPOx_N"/>
    <property type="match status" value="1"/>
</dbReference>
<dbReference type="NCBIfam" id="TIGR04023">
    <property type="entry name" value="PPOX_MSMEG_5819"/>
    <property type="match status" value="1"/>
</dbReference>
<name>A0A543FYK4_9PSEU</name>
<dbReference type="InterPro" id="IPR012349">
    <property type="entry name" value="Split_barrel_FMN-bd"/>
</dbReference>